<proteinExistence type="inferred from homology"/>
<dbReference type="Pfam" id="PF02104">
    <property type="entry name" value="SURF1"/>
    <property type="match status" value="1"/>
</dbReference>
<feature type="transmembrane region" description="Helical" evidence="1">
    <location>
        <begin position="12"/>
        <end position="31"/>
    </location>
</feature>
<organism evidence="2">
    <name type="scientific">Candidatus Actinomarina minuta</name>
    <dbReference type="NCBI Taxonomy" id="1389454"/>
    <lineage>
        <taxon>Bacteria</taxon>
        <taxon>Bacillati</taxon>
        <taxon>Actinomycetota</taxon>
        <taxon>Actinomycetes</taxon>
        <taxon>Candidatus Actinomarinidae</taxon>
        <taxon>Candidatus Actinomarinales</taxon>
        <taxon>Candidatus Actinomarineae</taxon>
        <taxon>Candidatus Actinomarinaceae</taxon>
        <taxon>Candidatus Actinomarina</taxon>
    </lineage>
</organism>
<protein>
    <recommendedName>
        <fullName evidence="1">SURF1-like protein</fullName>
    </recommendedName>
</protein>
<feature type="transmembrane region" description="Helical" evidence="1">
    <location>
        <begin position="198"/>
        <end position="216"/>
    </location>
</feature>
<evidence type="ECO:0000313" key="2">
    <source>
        <dbReference type="EMBL" id="AGQ19623.1"/>
    </source>
</evidence>
<comment type="similarity">
    <text evidence="1">Belongs to the SURF1 family.</text>
</comment>
<sequence>MDKLRKLPFKVLFYLGFIIVIIFLGLSYWQLTSHKYDTNNLEKLTMYENILEVSITDINSFSEYQYIKIDEDISLLHTWLLRSRVHNGQNGYNRIDLISDNYSNYMVVNRGWVPLDFDLDSIDKYEQFKYIGKLMSYNTQTIGQDDVPQSDYLFRIDKSFIENDKNIALQKYYLTLTEECGNSIECINLTEPYDAPHLSYAFQWLFFAICLTIVILRKNKLI</sequence>
<keyword evidence="1" id="KW-1133">Transmembrane helix</keyword>
<dbReference type="AlphaFoldDB" id="S5DPU1"/>
<name>S5DPU1_9ACTN</name>
<evidence type="ECO:0000256" key="1">
    <source>
        <dbReference type="RuleBase" id="RU363076"/>
    </source>
</evidence>
<keyword evidence="1" id="KW-0472">Membrane</keyword>
<keyword evidence="1" id="KW-0812">Transmembrane</keyword>
<dbReference type="EMBL" id="KC811137">
    <property type="protein sequence ID" value="AGQ19623.1"/>
    <property type="molecule type" value="Genomic_DNA"/>
</dbReference>
<dbReference type="PROSITE" id="PS50895">
    <property type="entry name" value="SURF1"/>
    <property type="match status" value="1"/>
</dbReference>
<reference evidence="2" key="1">
    <citation type="journal article" date="2013" name="Sci. Rep.">
        <title>Metagenomics uncovers a new group of low GC and ultra-small marine Actinobacteria.</title>
        <authorList>
            <person name="Ghai R."/>
            <person name="Mizuno C.M."/>
            <person name="Picazo A."/>
            <person name="Camacho A."/>
            <person name="Rodriguez-Valera F."/>
        </authorList>
    </citation>
    <scope>NUCLEOTIDE SEQUENCE</scope>
</reference>
<dbReference type="GO" id="GO:0005886">
    <property type="term" value="C:plasma membrane"/>
    <property type="evidence" value="ECO:0007669"/>
    <property type="project" value="UniProtKB-SubCell"/>
</dbReference>
<comment type="subcellular location">
    <subcellularLocation>
        <location evidence="1">Cell membrane</location>
        <topology evidence="1">Multi-pass membrane protein</topology>
    </subcellularLocation>
</comment>
<keyword evidence="1" id="KW-1003">Cell membrane</keyword>
<dbReference type="InterPro" id="IPR002994">
    <property type="entry name" value="Surf1/Shy1"/>
</dbReference>
<accession>S5DPU1</accession>